<evidence type="ECO:0000256" key="2">
    <source>
        <dbReference type="RuleBase" id="RU364082"/>
    </source>
</evidence>
<dbReference type="RefSeq" id="WP_194370896.1">
    <property type="nucleotide sequence ID" value="NZ_CP063767.1"/>
</dbReference>
<comment type="similarity">
    <text evidence="1 2">Belongs to the dTDP-4-dehydrorhamnose reductase family.</text>
</comment>
<dbReference type="AlphaFoldDB" id="A0A7S7M7Z7"/>
<dbReference type="EMBL" id="CP063767">
    <property type="protein sequence ID" value="QOY60444.1"/>
    <property type="molecule type" value="Genomic_DNA"/>
</dbReference>
<keyword evidence="2" id="KW-0521">NADP</keyword>
<dbReference type="GO" id="GO:0048270">
    <property type="term" value="F:methionine adenosyltransferase regulator activity"/>
    <property type="evidence" value="ECO:0007669"/>
    <property type="project" value="TreeGrafter"/>
</dbReference>
<sequence length="290" mass="32804">MKPHMIITGARGYLASLIQLYNKDNFDFTGFERHDVDYSKPQEVGRFFDALDFDLFFHTAANAQTAACENDPEGTHLVNCDSAIEIAKVCRKKGKRFVFISTEQVFNGKAVPGPFDEATAADSVTNYGRQKAEVDSWIRENLDDYIIIRLSWQFGMPLPHINPSPGIVLNALAALRSQTPTKFTVNERRCMTYAQHLADNFKRITELPTGEYHIASSNDKSTYECARIVARALGYPDAQIEKFILPDNERYSDRFRDYRLDNAKALGAGIELGSSFEDDVERCARDFGWA</sequence>
<comment type="function">
    <text evidence="2">Catalyzes the reduction of dTDP-6-deoxy-L-lyxo-4-hexulose to yield dTDP-L-rhamnose.</text>
</comment>
<comment type="pathway">
    <text evidence="2">Carbohydrate biosynthesis; dTDP-L-rhamnose biosynthesis.</text>
</comment>
<dbReference type="GO" id="GO:0048269">
    <property type="term" value="C:methionine adenosyltransferase complex"/>
    <property type="evidence" value="ECO:0007669"/>
    <property type="project" value="TreeGrafter"/>
</dbReference>
<keyword evidence="5" id="KW-1185">Reference proteome</keyword>
<dbReference type="GO" id="GO:0019305">
    <property type="term" value="P:dTDP-rhamnose biosynthetic process"/>
    <property type="evidence" value="ECO:0007669"/>
    <property type="project" value="UniProtKB-UniPathway"/>
</dbReference>
<keyword evidence="2" id="KW-0560">Oxidoreductase</keyword>
<name>A0A7S7M7Z7_9ACTN</name>
<dbReference type="KEGG" id="tio:INP52_08570"/>
<accession>A0A7S7M7Z7</accession>
<dbReference type="Proteomes" id="UP000593735">
    <property type="component" value="Chromosome"/>
</dbReference>
<dbReference type="InterPro" id="IPR005913">
    <property type="entry name" value="dTDP_dehydrorham_reduct"/>
</dbReference>
<proteinExistence type="inferred from homology"/>
<dbReference type="GO" id="GO:0006556">
    <property type="term" value="P:S-adenosylmethionine biosynthetic process"/>
    <property type="evidence" value="ECO:0007669"/>
    <property type="project" value="TreeGrafter"/>
</dbReference>
<evidence type="ECO:0000256" key="1">
    <source>
        <dbReference type="ARBA" id="ARBA00010944"/>
    </source>
</evidence>
<feature type="domain" description="RmlD-like substrate binding" evidence="3">
    <location>
        <begin position="5"/>
        <end position="285"/>
    </location>
</feature>
<evidence type="ECO:0000313" key="4">
    <source>
        <dbReference type="EMBL" id="QOY60444.1"/>
    </source>
</evidence>
<dbReference type="UniPathway" id="UPA00124"/>
<dbReference type="SUPFAM" id="SSF51735">
    <property type="entry name" value="NAD(P)-binding Rossmann-fold domains"/>
    <property type="match status" value="1"/>
</dbReference>
<evidence type="ECO:0000259" key="3">
    <source>
        <dbReference type="Pfam" id="PF04321"/>
    </source>
</evidence>
<gene>
    <name evidence="4" type="ORF">INP52_08570</name>
</gene>
<dbReference type="EC" id="1.1.1.133" evidence="2"/>
<reference evidence="4 5" key="1">
    <citation type="submission" date="2020-10" db="EMBL/GenBank/DDBJ databases">
        <title>Olsenella immobilis sp.nov., isolated from the mud in a fermentation cellar used for the production of Chinese strong-flavoured liquor.</title>
        <authorList>
            <person name="Lu L."/>
        </authorList>
    </citation>
    <scope>NUCLEOTIDE SEQUENCE [LARGE SCALE GENOMIC DNA]</scope>
    <source>
        <strain evidence="4 5">LZLJ-2</strain>
    </source>
</reference>
<organism evidence="4 5">
    <name type="scientific">Thermophilibacter immobilis</name>
    <dbReference type="NCBI Taxonomy" id="2779519"/>
    <lineage>
        <taxon>Bacteria</taxon>
        <taxon>Bacillati</taxon>
        <taxon>Actinomycetota</taxon>
        <taxon>Coriobacteriia</taxon>
        <taxon>Coriobacteriales</taxon>
        <taxon>Atopobiaceae</taxon>
        <taxon>Thermophilibacter</taxon>
    </lineage>
</organism>
<dbReference type="PANTHER" id="PTHR10491">
    <property type="entry name" value="DTDP-4-DEHYDRORHAMNOSE REDUCTASE"/>
    <property type="match status" value="1"/>
</dbReference>
<dbReference type="GO" id="GO:0008831">
    <property type="term" value="F:dTDP-4-dehydrorhamnose reductase activity"/>
    <property type="evidence" value="ECO:0007669"/>
    <property type="project" value="UniProtKB-EC"/>
</dbReference>
<dbReference type="PANTHER" id="PTHR10491:SF4">
    <property type="entry name" value="METHIONINE ADENOSYLTRANSFERASE 2 SUBUNIT BETA"/>
    <property type="match status" value="1"/>
</dbReference>
<evidence type="ECO:0000313" key="5">
    <source>
        <dbReference type="Proteomes" id="UP000593735"/>
    </source>
</evidence>
<dbReference type="InterPro" id="IPR029903">
    <property type="entry name" value="RmlD-like-bd"/>
</dbReference>
<dbReference type="Pfam" id="PF04321">
    <property type="entry name" value="RmlD_sub_bind"/>
    <property type="match status" value="1"/>
</dbReference>
<dbReference type="Gene3D" id="3.40.50.720">
    <property type="entry name" value="NAD(P)-binding Rossmann-like Domain"/>
    <property type="match status" value="1"/>
</dbReference>
<dbReference type="InterPro" id="IPR036291">
    <property type="entry name" value="NAD(P)-bd_dom_sf"/>
</dbReference>
<protein>
    <recommendedName>
        <fullName evidence="2">dTDP-4-dehydrorhamnose reductase</fullName>
        <ecNumber evidence="2">1.1.1.133</ecNumber>
    </recommendedName>
</protein>